<keyword evidence="2" id="KW-1185">Reference proteome</keyword>
<sequence>MTSAERGTLVTIALAGNALGNYMPPMFIFPRKRFNEHFIRDEPLESIGTANGSGWMQEDDFYTFLEFFRDQVRPSKENKDI</sequence>
<accession>A0AAU9UKA3</accession>
<evidence type="ECO:0000313" key="1">
    <source>
        <dbReference type="EMBL" id="CAH2099991.1"/>
    </source>
</evidence>
<dbReference type="Proteomes" id="UP001153954">
    <property type="component" value="Unassembled WGS sequence"/>
</dbReference>
<dbReference type="AlphaFoldDB" id="A0AAU9UKA3"/>
<organism evidence="1 2">
    <name type="scientific">Euphydryas editha</name>
    <name type="common">Edith's checkerspot</name>
    <dbReference type="NCBI Taxonomy" id="104508"/>
    <lineage>
        <taxon>Eukaryota</taxon>
        <taxon>Metazoa</taxon>
        <taxon>Ecdysozoa</taxon>
        <taxon>Arthropoda</taxon>
        <taxon>Hexapoda</taxon>
        <taxon>Insecta</taxon>
        <taxon>Pterygota</taxon>
        <taxon>Neoptera</taxon>
        <taxon>Endopterygota</taxon>
        <taxon>Lepidoptera</taxon>
        <taxon>Glossata</taxon>
        <taxon>Ditrysia</taxon>
        <taxon>Papilionoidea</taxon>
        <taxon>Nymphalidae</taxon>
        <taxon>Nymphalinae</taxon>
        <taxon>Euphydryas</taxon>
    </lineage>
</organism>
<name>A0AAU9UKA3_EUPED</name>
<gene>
    <name evidence="1" type="ORF">EEDITHA_LOCUS14906</name>
</gene>
<proteinExistence type="predicted"/>
<evidence type="ECO:0000313" key="2">
    <source>
        <dbReference type="Proteomes" id="UP001153954"/>
    </source>
</evidence>
<reference evidence="1" key="1">
    <citation type="submission" date="2022-03" db="EMBL/GenBank/DDBJ databases">
        <authorList>
            <person name="Tunstrom K."/>
        </authorList>
    </citation>
    <scope>NUCLEOTIDE SEQUENCE</scope>
</reference>
<comment type="caution">
    <text evidence="1">The sequence shown here is derived from an EMBL/GenBank/DDBJ whole genome shotgun (WGS) entry which is preliminary data.</text>
</comment>
<protein>
    <submittedName>
        <fullName evidence="1">Uncharacterized protein</fullName>
    </submittedName>
</protein>
<dbReference type="EMBL" id="CAKOGL010000022">
    <property type="protein sequence ID" value="CAH2099991.1"/>
    <property type="molecule type" value="Genomic_DNA"/>
</dbReference>